<evidence type="ECO:0000256" key="3">
    <source>
        <dbReference type="ARBA" id="ARBA00022730"/>
    </source>
</evidence>
<dbReference type="OrthoDB" id="9808392at2"/>
<dbReference type="GO" id="GO:0006412">
    <property type="term" value="P:translation"/>
    <property type="evidence" value="ECO:0007669"/>
    <property type="project" value="UniProtKB-UniRule"/>
</dbReference>
<proteinExistence type="inferred from homology"/>
<dbReference type="EMBL" id="CM001167">
    <property type="protein sequence ID" value="EGJ70492.1"/>
    <property type="molecule type" value="Genomic_DNA"/>
</dbReference>
<dbReference type="HOGENOM" id="CLU_160655_3_2_10"/>
<dbReference type="SUPFAM" id="SSF46992">
    <property type="entry name" value="Ribosomal protein S20"/>
    <property type="match status" value="1"/>
</dbReference>
<dbReference type="InterPro" id="IPR002583">
    <property type="entry name" value="Ribosomal_bS20"/>
</dbReference>
<name>F3ZQB4_9BACE</name>
<dbReference type="PANTHER" id="PTHR33398">
    <property type="entry name" value="30S RIBOSOMAL PROTEIN S20"/>
    <property type="match status" value="1"/>
</dbReference>
<protein>
    <recommendedName>
        <fullName evidence="7 8">Small ribosomal subunit protein bS20</fullName>
    </recommendedName>
</protein>
<evidence type="ECO:0000313" key="10">
    <source>
        <dbReference type="Proteomes" id="UP000018439"/>
    </source>
</evidence>
<evidence type="ECO:0000256" key="5">
    <source>
        <dbReference type="ARBA" id="ARBA00022980"/>
    </source>
</evidence>
<dbReference type="Pfam" id="PF01649">
    <property type="entry name" value="Ribosomal_S20p"/>
    <property type="match status" value="1"/>
</dbReference>
<evidence type="ECO:0000256" key="2">
    <source>
        <dbReference type="ARBA" id="ARBA00007634"/>
    </source>
</evidence>
<reference evidence="9 10" key="1">
    <citation type="journal article" date="2011" name="Stand. Genomic Sci.">
        <title>Non-contiguous finished genome sequence of Bacteroides coprosuis type strain (PC139).</title>
        <authorList>
            <person name="Land M."/>
            <person name="Held B."/>
            <person name="Gronow S."/>
            <person name="Abt B."/>
            <person name="Lucas S."/>
            <person name="Del Rio T.G."/>
            <person name="Nolan M."/>
            <person name="Tice H."/>
            <person name="Cheng J.F."/>
            <person name="Pitluck S."/>
            <person name="Liolios K."/>
            <person name="Pagani I."/>
            <person name="Ivanova N."/>
            <person name="Mavromatis K."/>
            <person name="Mikhailova N."/>
            <person name="Pati A."/>
            <person name="Tapia R."/>
            <person name="Han C."/>
            <person name="Goodwin L."/>
            <person name="Chen A."/>
            <person name="Palaniappan K."/>
            <person name="Hauser L."/>
            <person name="Brambilla E.M."/>
            <person name="Rohde M."/>
            <person name="Goker M."/>
            <person name="Detter J.C."/>
            <person name="Woyke T."/>
            <person name="Bristow J."/>
            <person name="Eisen J.A."/>
            <person name="Markowitz V."/>
            <person name="Hugenholtz P."/>
            <person name="Kyrpides N.C."/>
            <person name="Klenk H.P."/>
            <person name="Lapidus A."/>
        </authorList>
    </citation>
    <scope>NUCLEOTIDE SEQUENCE</scope>
    <source>
        <strain evidence="9 10">DSM 18011</strain>
    </source>
</reference>
<dbReference type="STRING" id="679937.Bcop_0273"/>
<sequence>MANHKSSLKRIRQDQTRRLRNRYYGRTMRNAVRNLRNATDKKEAEEMFPSVAKMVDKLAKKNFIHWKKAGNLKSKLAKHINSL</sequence>
<dbReference type="AlphaFoldDB" id="F3ZQB4"/>
<dbReference type="Proteomes" id="UP000018439">
    <property type="component" value="Chromosome"/>
</dbReference>
<organism evidence="9 10">
    <name type="scientific">Bacteroides coprosuis DSM 18011</name>
    <dbReference type="NCBI Taxonomy" id="679937"/>
    <lineage>
        <taxon>Bacteria</taxon>
        <taxon>Pseudomonadati</taxon>
        <taxon>Bacteroidota</taxon>
        <taxon>Bacteroidia</taxon>
        <taxon>Bacteroidales</taxon>
        <taxon>Bacteroidaceae</taxon>
        <taxon>Bacteroides</taxon>
    </lineage>
</organism>
<accession>F3ZQB4</accession>
<keyword evidence="6 8" id="KW-0687">Ribonucleoprotein</keyword>
<evidence type="ECO:0000256" key="8">
    <source>
        <dbReference type="HAMAP-Rule" id="MF_00500"/>
    </source>
</evidence>
<dbReference type="GO" id="GO:0005829">
    <property type="term" value="C:cytosol"/>
    <property type="evidence" value="ECO:0007669"/>
    <property type="project" value="TreeGrafter"/>
</dbReference>
<evidence type="ECO:0000256" key="1">
    <source>
        <dbReference type="ARBA" id="ARBA00003134"/>
    </source>
</evidence>
<dbReference type="HAMAP" id="MF_00500">
    <property type="entry name" value="Ribosomal_bS20"/>
    <property type="match status" value="1"/>
</dbReference>
<dbReference type="eggNOG" id="COG0268">
    <property type="taxonomic scope" value="Bacteria"/>
</dbReference>
<evidence type="ECO:0000313" key="9">
    <source>
        <dbReference type="EMBL" id="EGJ70492.1"/>
    </source>
</evidence>
<keyword evidence="4 8" id="KW-0694">RNA-binding</keyword>
<keyword evidence="10" id="KW-1185">Reference proteome</keyword>
<comment type="function">
    <text evidence="1 8">Binds directly to 16S ribosomal RNA.</text>
</comment>
<keyword evidence="3 8" id="KW-0699">rRNA-binding</keyword>
<dbReference type="GO" id="GO:0003735">
    <property type="term" value="F:structural constituent of ribosome"/>
    <property type="evidence" value="ECO:0007669"/>
    <property type="project" value="InterPro"/>
</dbReference>
<dbReference type="Gene3D" id="1.20.58.110">
    <property type="entry name" value="Ribosomal protein S20"/>
    <property type="match status" value="1"/>
</dbReference>
<comment type="similarity">
    <text evidence="2 8">Belongs to the bacterial ribosomal protein bS20 family.</text>
</comment>
<dbReference type="GO" id="GO:0015935">
    <property type="term" value="C:small ribosomal subunit"/>
    <property type="evidence" value="ECO:0007669"/>
    <property type="project" value="TreeGrafter"/>
</dbReference>
<dbReference type="PANTHER" id="PTHR33398:SF1">
    <property type="entry name" value="SMALL RIBOSOMAL SUBUNIT PROTEIN BS20C"/>
    <property type="match status" value="1"/>
</dbReference>
<dbReference type="InterPro" id="IPR036510">
    <property type="entry name" value="Ribosomal_bS20_sf"/>
</dbReference>
<evidence type="ECO:0000256" key="7">
    <source>
        <dbReference type="ARBA" id="ARBA00035136"/>
    </source>
</evidence>
<evidence type="ECO:0000256" key="6">
    <source>
        <dbReference type="ARBA" id="ARBA00023274"/>
    </source>
</evidence>
<evidence type="ECO:0000256" key="4">
    <source>
        <dbReference type="ARBA" id="ARBA00022884"/>
    </source>
</evidence>
<gene>
    <name evidence="8" type="primary">rpsT</name>
    <name evidence="9" type="ORF">Bcop_0273</name>
</gene>
<keyword evidence="5 8" id="KW-0689">Ribosomal protein</keyword>
<dbReference type="NCBIfam" id="TIGR00029">
    <property type="entry name" value="S20"/>
    <property type="match status" value="1"/>
</dbReference>
<dbReference type="GO" id="GO:0070181">
    <property type="term" value="F:small ribosomal subunit rRNA binding"/>
    <property type="evidence" value="ECO:0007669"/>
    <property type="project" value="TreeGrafter"/>
</dbReference>